<reference evidence="2 3" key="2">
    <citation type="journal article" date="2012" name="Stand. Genomic Sci.">
        <title>Complete genome sequence of Thauera aminoaromatica strain MZ1T.</title>
        <authorList>
            <person name="Jiang K."/>
            <person name="Sanseverino J."/>
            <person name="Chauhan A."/>
            <person name="Lucas S."/>
            <person name="Copeland A."/>
            <person name="Lapidus A."/>
            <person name="Del Rio T.G."/>
            <person name="Dalin E."/>
            <person name="Tice H."/>
            <person name="Bruce D."/>
            <person name="Goodwin L."/>
            <person name="Pitluck S."/>
            <person name="Sims D."/>
            <person name="Brettin T."/>
            <person name="Detter J.C."/>
            <person name="Han C."/>
            <person name="Chang Y.J."/>
            <person name="Larimer F."/>
            <person name="Land M."/>
            <person name="Hauser L."/>
            <person name="Kyrpides N.C."/>
            <person name="Mikhailova N."/>
            <person name="Moser S."/>
            <person name="Jegier P."/>
            <person name="Close D."/>
            <person name="Debruyn J.M."/>
            <person name="Wang Y."/>
            <person name="Layton A.C."/>
            <person name="Allen M.S."/>
            <person name="Sayler G.S."/>
        </authorList>
    </citation>
    <scope>NUCLEOTIDE SEQUENCE [LARGE SCALE GENOMIC DNA]</scope>
    <source>
        <strain evidence="2 3">MZ1T</strain>
    </source>
</reference>
<dbReference type="RefSeq" id="WP_012585612.1">
    <property type="nucleotide sequence ID" value="NC_011662.2"/>
</dbReference>
<proteinExistence type="predicted"/>
<evidence type="ECO:0000313" key="3">
    <source>
        <dbReference type="Proteomes" id="UP000002186"/>
    </source>
</evidence>
<organism evidence="2 3">
    <name type="scientific">Thauera aminoaromatica</name>
    <dbReference type="NCBI Taxonomy" id="164330"/>
    <lineage>
        <taxon>Bacteria</taxon>
        <taxon>Pseudomonadati</taxon>
        <taxon>Pseudomonadota</taxon>
        <taxon>Betaproteobacteria</taxon>
        <taxon>Rhodocyclales</taxon>
        <taxon>Zoogloeaceae</taxon>
        <taxon>Thauera</taxon>
    </lineage>
</organism>
<sequence>MPAHPAPRLPTSRHTTPALHPRPRPDGRGRGARAGLSIAFALLVGSHAEAALPEPLPPLAGARITPVLDNARVHGVPTRIRRFEARTATASVRAFYEGAVEGTPLSSRIDGWEVLSWKHGAALRTLRLRPCRTAPAACTEGTLSESDLSRDPAPSSPAPGRPADSLLSTDLETNDAGRHARILVWHDESSPSWAAARLVRELSAQGLALERRAPVSRPGLEGVGLWFGARGREAVATIVRHGSGTTVTLQMIDHGARSGR</sequence>
<accession>C4KA66</accession>
<dbReference type="HOGENOM" id="CLU_1069323_0_0_4"/>
<gene>
    <name evidence="2" type="ordered locus">Tmz1t_2690</name>
</gene>
<dbReference type="EMBL" id="CP001281">
    <property type="protein sequence ID" value="ACR01292.1"/>
    <property type="molecule type" value="Genomic_DNA"/>
</dbReference>
<name>C4KA66_THASP</name>
<feature type="region of interest" description="Disordered" evidence="1">
    <location>
        <begin position="139"/>
        <end position="168"/>
    </location>
</feature>
<reference evidence="3" key="1">
    <citation type="submission" date="2009-05" db="EMBL/GenBank/DDBJ databases">
        <title>Complete sequence of chromosome of Thauera sp. MZ1T.</title>
        <authorList>
            <consortium name="US DOE Joint Genome Institute"/>
            <person name="Lucas S."/>
            <person name="Copeland A."/>
            <person name="Lapidus A."/>
            <person name="Glavina del Rio T."/>
            <person name="Dalin E."/>
            <person name="Tice H."/>
            <person name="Bruce D."/>
            <person name="Goodwin L."/>
            <person name="Pitluck S."/>
            <person name="Sims D."/>
            <person name="Brettin T."/>
            <person name="Detter J.C."/>
            <person name="Han C."/>
            <person name="Larimer F."/>
            <person name="Land M."/>
            <person name="Hauser L."/>
            <person name="Kyrpides N."/>
            <person name="Mikhailova N."/>
            <person name="Sayler G.S."/>
        </authorList>
    </citation>
    <scope>NUCLEOTIDE SEQUENCE [LARGE SCALE GENOMIC DNA]</scope>
    <source>
        <strain evidence="3">MZ1T</strain>
    </source>
</reference>
<dbReference type="Proteomes" id="UP000002186">
    <property type="component" value="Chromosome"/>
</dbReference>
<dbReference type="STRING" id="85643.Tmz1t_2690"/>
<evidence type="ECO:0000256" key="1">
    <source>
        <dbReference type="SAM" id="MobiDB-lite"/>
    </source>
</evidence>
<protein>
    <submittedName>
        <fullName evidence="2">Uncharacterized protein</fullName>
    </submittedName>
</protein>
<dbReference type="AlphaFoldDB" id="C4KA66"/>
<dbReference type="KEGG" id="tmz:Tmz1t_2690"/>
<feature type="region of interest" description="Disordered" evidence="1">
    <location>
        <begin position="1"/>
        <end position="31"/>
    </location>
</feature>
<evidence type="ECO:0000313" key="2">
    <source>
        <dbReference type="EMBL" id="ACR01292.1"/>
    </source>
</evidence>
<keyword evidence="3" id="KW-1185">Reference proteome</keyword>